<reference evidence="2 4" key="1">
    <citation type="submission" date="2020-03" db="EMBL/GenBank/DDBJ databases">
        <title>Soil Listeria distribution.</title>
        <authorList>
            <person name="Liao J."/>
            <person name="Wiedmann M."/>
        </authorList>
    </citation>
    <scope>NUCLEOTIDE SEQUENCE [LARGE SCALE GENOMIC DNA]</scope>
    <source>
        <strain evidence="2 4">FSL L7-1547</strain>
    </source>
</reference>
<sequence length="109" mass="13224">MFQKFHDIYLKPRNIKLILCIFFLIGYVIFAKVGIDWLITKRHQAFDRKLDTIHQEIDKRMVTIHHFFPDEEKITYLESDSYIVYDHGKRYEVVLSDNGKEIIYQKITK</sequence>
<accession>A0A7X0XBD0</accession>
<evidence type="ECO:0000256" key="1">
    <source>
        <dbReference type="SAM" id="Phobius"/>
    </source>
</evidence>
<dbReference type="AlphaFoldDB" id="A0A7X0XBD0"/>
<organism evidence="2 4">
    <name type="scientific">Listeria booriae</name>
    <dbReference type="NCBI Taxonomy" id="1552123"/>
    <lineage>
        <taxon>Bacteria</taxon>
        <taxon>Bacillati</taxon>
        <taxon>Bacillota</taxon>
        <taxon>Bacilli</taxon>
        <taxon>Bacillales</taxon>
        <taxon>Listeriaceae</taxon>
        <taxon>Listeria</taxon>
    </lineage>
</organism>
<evidence type="ECO:0000313" key="4">
    <source>
        <dbReference type="Proteomes" id="UP000533953"/>
    </source>
</evidence>
<keyword evidence="1" id="KW-0472">Membrane</keyword>
<proteinExistence type="predicted"/>
<dbReference type="EMBL" id="JAASTX010000004">
    <property type="protein sequence ID" value="MBC1491098.1"/>
    <property type="molecule type" value="Genomic_DNA"/>
</dbReference>
<feature type="transmembrane region" description="Helical" evidence="1">
    <location>
        <begin position="15"/>
        <end position="39"/>
    </location>
</feature>
<dbReference type="RefSeq" id="WP_185416897.1">
    <property type="nucleotide sequence ID" value="NZ_JAARQU010000004.1"/>
</dbReference>
<dbReference type="Proteomes" id="UP000533953">
    <property type="component" value="Unassembled WGS sequence"/>
</dbReference>
<dbReference type="EMBL" id="JAASTX010000004">
    <property type="protein sequence ID" value="MBC1490987.1"/>
    <property type="molecule type" value="Genomic_DNA"/>
</dbReference>
<protein>
    <submittedName>
        <fullName evidence="2">Uncharacterized protein</fullName>
    </submittedName>
</protein>
<keyword evidence="1" id="KW-1133">Transmembrane helix</keyword>
<evidence type="ECO:0000313" key="2">
    <source>
        <dbReference type="EMBL" id="MBC1490987.1"/>
    </source>
</evidence>
<evidence type="ECO:0000313" key="3">
    <source>
        <dbReference type="EMBL" id="MBC1491098.1"/>
    </source>
</evidence>
<gene>
    <name evidence="2" type="ORF">HCI99_04030</name>
    <name evidence="3" type="ORF">HCI99_04605</name>
</gene>
<name>A0A7X0XBD0_9LIST</name>
<keyword evidence="1" id="KW-0812">Transmembrane</keyword>
<comment type="caution">
    <text evidence="2">The sequence shown here is derived from an EMBL/GenBank/DDBJ whole genome shotgun (WGS) entry which is preliminary data.</text>
</comment>